<proteinExistence type="predicted"/>
<evidence type="ECO:0000313" key="1">
    <source>
        <dbReference type="EMBL" id="KAF2866202.1"/>
    </source>
</evidence>
<gene>
    <name evidence="1" type="ORF">BDV95DRAFT_599207</name>
</gene>
<protein>
    <submittedName>
        <fullName evidence="1">Uncharacterized protein</fullName>
    </submittedName>
</protein>
<comment type="caution">
    <text evidence="1">The sequence shown here is derived from an EMBL/GenBank/DDBJ whole genome shotgun (WGS) entry which is preliminary data.</text>
</comment>
<sequence length="166" mass="17818">MGARCKACSGFRIRGIDENGPMAALDITSSYGNGVANAHMSAKSRKASGLLRRGVQEAKRGSLRLDRAAAWPGDQDGMDANRRRCSCSGVGLGLRCTNTAQGWCEEGEVPTERQGVLCDQGDGGMVTWLLGSGWVDDTKTNEHYRSPQCEKTAGNQQSAPIWSLPR</sequence>
<reference evidence="1 2" key="1">
    <citation type="submission" date="2020-01" db="EMBL/GenBank/DDBJ databases">
        <authorList>
            <consortium name="DOE Joint Genome Institute"/>
            <person name="Haridas S."/>
            <person name="Albert R."/>
            <person name="Binder M."/>
            <person name="Bloem J."/>
            <person name="Labutti K."/>
            <person name="Salamov A."/>
            <person name="Andreopoulos B."/>
            <person name="Baker S.E."/>
            <person name="Barry K."/>
            <person name="Bills G."/>
            <person name="Bluhm B.H."/>
            <person name="Cannon C."/>
            <person name="Castanera R."/>
            <person name="Culley D.E."/>
            <person name="Daum C."/>
            <person name="Ezra D."/>
            <person name="Gonzalez J.B."/>
            <person name="Henrissat B."/>
            <person name="Kuo A."/>
            <person name="Liang C."/>
            <person name="Lipzen A."/>
            <person name="Lutzoni F."/>
            <person name="Magnuson J."/>
            <person name="Mondo S."/>
            <person name="Nolan M."/>
            <person name="Ohm R."/>
            <person name="Pangilinan J."/>
            <person name="Park H.-J.H."/>
            <person name="Ramirez L."/>
            <person name="Alfaro M."/>
            <person name="Sun H."/>
            <person name="Tritt A."/>
            <person name="Yoshinaga Y."/>
            <person name="Zwiers L.-H.L."/>
            <person name="Turgeon B.G."/>
            <person name="Goodwin S.B."/>
            <person name="Spatafora J.W."/>
            <person name="Crous P.W."/>
            <person name="Grigoriev I.V."/>
        </authorList>
    </citation>
    <scope>NUCLEOTIDE SEQUENCE [LARGE SCALE GENOMIC DNA]</scope>
    <source>
        <strain evidence="1 2">CBS 611.86</strain>
    </source>
</reference>
<accession>A0A7C8M816</accession>
<keyword evidence="2" id="KW-1185">Reference proteome</keyword>
<organism evidence="1 2">
    <name type="scientific">Massariosphaeria phaeospora</name>
    <dbReference type="NCBI Taxonomy" id="100035"/>
    <lineage>
        <taxon>Eukaryota</taxon>
        <taxon>Fungi</taxon>
        <taxon>Dikarya</taxon>
        <taxon>Ascomycota</taxon>
        <taxon>Pezizomycotina</taxon>
        <taxon>Dothideomycetes</taxon>
        <taxon>Pleosporomycetidae</taxon>
        <taxon>Pleosporales</taxon>
        <taxon>Pleosporales incertae sedis</taxon>
        <taxon>Massariosphaeria</taxon>
    </lineage>
</organism>
<dbReference type="EMBL" id="JAADJZ010000029">
    <property type="protein sequence ID" value="KAF2866202.1"/>
    <property type="molecule type" value="Genomic_DNA"/>
</dbReference>
<dbReference type="AlphaFoldDB" id="A0A7C8M816"/>
<name>A0A7C8M816_9PLEO</name>
<evidence type="ECO:0000313" key="2">
    <source>
        <dbReference type="Proteomes" id="UP000481861"/>
    </source>
</evidence>
<dbReference type="Proteomes" id="UP000481861">
    <property type="component" value="Unassembled WGS sequence"/>
</dbReference>